<keyword evidence="3" id="KW-1185">Reference proteome</keyword>
<evidence type="ECO:0000313" key="2">
    <source>
        <dbReference type="EMBL" id="KAL3308768.1"/>
    </source>
</evidence>
<sequence>ALSLGCLNCTQMLIPLLTALVIIGKCPRSALSHAHPQVFGRIHAVSTAPDYSKWTDEQIVKYHILQDRDPDTRPSIEGGQVQVLITLILERIVDIDERNQILTTSMRINHVSRGGIPAPGDSRDTLLKLNFRSTLYCAFIITSVFFFPTPLPLGQRWKDDNLRWDYLFRNISRSASVNKLSLPSREVWLPDTYVFNK</sequence>
<accession>A0ABD2PML8</accession>
<dbReference type="Gene3D" id="2.70.170.10">
    <property type="entry name" value="Neurotransmitter-gated ion-channel ligand-binding domain"/>
    <property type="match status" value="1"/>
</dbReference>
<evidence type="ECO:0008006" key="4">
    <source>
        <dbReference type="Google" id="ProtNLM"/>
    </source>
</evidence>
<feature type="chain" id="PRO_5044826086" description="Neurotransmitter-gated ion-channel ligand-binding domain-containing protein" evidence="1">
    <location>
        <begin position="25"/>
        <end position="197"/>
    </location>
</feature>
<dbReference type="InterPro" id="IPR036734">
    <property type="entry name" value="Neur_chan_lig-bd_sf"/>
</dbReference>
<reference evidence="2 3" key="1">
    <citation type="submission" date="2024-11" db="EMBL/GenBank/DDBJ databases">
        <title>Adaptive evolution of stress response genes in parasites aligns with host niche diversity.</title>
        <authorList>
            <person name="Hahn C."/>
            <person name="Resl P."/>
        </authorList>
    </citation>
    <scope>NUCLEOTIDE SEQUENCE [LARGE SCALE GENOMIC DNA]</scope>
    <source>
        <strain evidence="2">EGGRZ-B1_66</strain>
        <tissue evidence="2">Body</tissue>
    </source>
</reference>
<feature type="non-terminal residue" evidence="2">
    <location>
        <position position="1"/>
    </location>
</feature>
<gene>
    <name evidence="2" type="ORF">Ciccas_012695</name>
</gene>
<dbReference type="AlphaFoldDB" id="A0ABD2PML8"/>
<name>A0ABD2PML8_9PLAT</name>
<dbReference type="EMBL" id="JBJKFK010004717">
    <property type="protein sequence ID" value="KAL3308768.1"/>
    <property type="molecule type" value="Genomic_DNA"/>
</dbReference>
<dbReference type="SUPFAM" id="SSF63712">
    <property type="entry name" value="Nicotinic receptor ligand binding domain-like"/>
    <property type="match status" value="2"/>
</dbReference>
<organism evidence="2 3">
    <name type="scientific">Cichlidogyrus casuarinus</name>
    <dbReference type="NCBI Taxonomy" id="1844966"/>
    <lineage>
        <taxon>Eukaryota</taxon>
        <taxon>Metazoa</taxon>
        <taxon>Spiralia</taxon>
        <taxon>Lophotrochozoa</taxon>
        <taxon>Platyhelminthes</taxon>
        <taxon>Monogenea</taxon>
        <taxon>Monopisthocotylea</taxon>
        <taxon>Dactylogyridea</taxon>
        <taxon>Ancyrocephalidae</taxon>
        <taxon>Cichlidogyrus</taxon>
    </lineage>
</organism>
<evidence type="ECO:0000313" key="3">
    <source>
        <dbReference type="Proteomes" id="UP001626550"/>
    </source>
</evidence>
<evidence type="ECO:0000256" key="1">
    <source>
        <dbReference type="SAM" id="SignalP"/>
    </source>
</evidence>
<protein>
    <recommendedName>
        <fullName evidence="4">Neurotransmitter-gated ion-channel ligand-binding domain-containing protein</fullName>
    </recommendedName>
</protein>
<keyword evidence="1" id="KW-0732">Signal</keyword>
<feature type="signal peptide" evidence="1">
    <location>
        <begin position="1"/>
        <end position="24"/>
    </location>
</feature>
<proteinExistence type="predicted"/>
<comment type="caution">
    <text evidence="2">The sequence shown here is derived from an EMBL/GenBank/DDBJ whole genome shotgun (WGS) entry which is preliminary data.</text>
</comment>
<dbReference type="Proteomes" id="UP001626550">
    <property type="component" value="Unassembled WGS sequence"/>
</dbReference>